<dbReference type="EMBL" id="JACEEZ010010213">
    <property type="protein sequence ID" value="KAG0721968.1"/>
    <property type="molecule type" value="Genomic_DNA"/>
</dbReference>
<protein>
    <submittedName>
        <fullName evidence="1">Uncharacterized protein</fullName>
    </submittedName>
</protein>
<proteinExistence type="predicted"/>
<dbReference type="Gene3D" id="3.80.10.10">
    <property type="entry name" value="Ribonuclease Inhibitor"/>
    <property type="match status" value="1"/>
</dbReference>
<dbReference type="OrthoDB" id="6375815at2759"/>
<reference evidence="1" key="1">
    <citation type="submission" date="2020-07" db="EMBL/GenBank/DDBJ databases">
        <title>The High-quality genome of the commercially important snow crab, Chionoecetes opilio.</title>
        <authorList>
            <person name="Jeong J.-H."/>
            <person name="Ryu S."/>
        </authorList>
    </citation>
    <scope>NUCLEOTIDE SEQUENCE</scope>
    <source>
        <strain evidence="1">MADBK_172401_WGS</strain>
        <tissue evidence="1">Digestive gland</tissue>
    </source>
</reference>
<evidence type="ECO:0000313" key="2">
    <source>
        <dbReference type="Proteomes" id="UP000770661"/>
    </source>
</evidence>
<dbReference type="SUPFAM" id="SSF52047">
    <property type="entry name" value="RNI-like"/>
    <property type="match status" value="1"/>
</dbReference>
<comment type="caution">
    <text evidence="1">The sequence shown here is derived from an EMBL/GenBank/DDBJ whole genome shotgun (WGS) entry which is preliminary data.</text>
</comment>
<dbReference type="Proteomes" id="UP000770661">
    <property type="component" value="Unassembled WGS sequence"/>
</dbReference>
<dbReference type="InterPro" id="IPR032675">
    <property type="entry name" value="LRR_dom_sf"/>
</dbReference>
<dbReference type="AlphaFoldDB" id="A0A8J5CHM6"/>
<gene>
    <name evidence="1" type="ORF">GWK47_045356</name>
</gene>
<evidence type="ECO:0000313" key="1">
    <source>
        <dbReference type="EMBL" id="KAG0721968.1"/>
    </source>
</evidence>
<accession>A0A8J5CHM6</accession>
<keyword evidence="2" id="KW-1185">Reference proteome</keyword>
<name>A0A8J5CHM6_CHIOP</name>
<organism evidence="1 2">
    <name type="scientific">Chionoecetes opilio</name>
    <name type="common">Atlantic snow crab</name>
    <name type="synonym">Cancer opilio</name>
    <dbReference type="NCBI Taxonomy" id="41210"/>
    <lineage>
        <taxon>Eukaryota</taxon>
        <taxon>Metazoa</taxon>
        <taxon>Ecdysozoa</taxon>
        <taxon>Arthropoda</taxon>
        <taxon>Crustacea</taxon>
        <taxon>Multicrustacea</taxon>
        <taxon>Malacostraca</taxon>
        <taxon>Eumalacostraca</taxon>
        <taxon>Eucarida</taxon>
        <taxon>Decapoda</taxon>
        <taxon>Pleocyemata</taxon>
        <taxon>Brachyura</taxon>
        <taxon>Eubrachyura</taxon>
        <taxon>Majoidea</taxon>
        <taxon>Majidae</taxon>
        <taxon>Chionoecetes</taxon>
    </lineage>
</organism>
<sequence>MDAVSGSVLKQLSQLSLQELDVCGGRHGEVQVLQGLCGLPFSAAAQVGEAVRGGHLGALPLCPLRESLRRLTISLPGLPSAMYQVFLAVFHNLHHYAPPSGAMSCVSGYARMTRPPAAPNPLSLLSLNLGRASLHEIREMAKVCPALRDVSLSIELDCEGTLNSLRACERLSGVQLSYYPPSVSAQPKVEGSVLLPLLEFLGPRLVGLGLTGFNMRGSVMAALAGLPELRRLTLTDSWFACPNVTPCQPFPSLDTLVLNFLPPVDTLRLLTAGSCLQSLDINVAASEARGNCLSDAGVRQLVHSRAIGSIHSFSSSSPFLTVASLRHLAALPRLRSVGCLARWSLTQEELRCVGHSGPPHLLCRP</sequence>